<organism evidence="1 2">
    <name type="scientific">Chitinophaga nivalis</name>
    <dbReference type="NCBI Taxonomy" id="2991709"/>
    <lineage>
        <taxon>Bacteria</taxon>
        <taxon>Pseudomonadati</taxon>
        <taxon>Bacteroidota</taxon>
        <taxon>Chitinophagia</taxon>
        <taxon>Chitinophagales</taxon>
        <taxon>Chitinophagaceae</taxon>
        <taxon>Chitinophaga</taxon>
    </lineage>
</organism>
<dbReference type="Proteomes" id="UP001207742">
    <property type="component" value="Unassembled WGS sequence"/>
</dbReference>
<proteinExistence type="predicted"/>
<gene>
    <name evidence="1" type="ORF">OL497_30680</name>
</gene>
<dbReference type="RefSeq" id="WP_264735102.1">
    <property type="nucleotide sequence ID" value="NZ_JAPDNR010000001.1"/>
</dbReference>
<reference evidence="1 2" key="1">
    <citation type="submission" date="2022-10" db="EMBL/GenBank/DDBJ databases">
        <title>Chitinophaga nivalis PC15 sp. nov., isolated from Pyeongchang county, South Korea.</title>
        <authorList>
            <person name="Trinh H.N."/>
        </authorList>
    </citation>
    <scope>NUCLEOTIDE SEQUENCE [LARGE SCALE GENOMIC DNA]</scope>
    <source>
        <strain evidence="1 2">PC14</strain>
    </source>
</reference>
<protein>
    <submittedName>
        <fullName evidence="1">Uncharacterized protein</fullName>
    </submittedName>
</protein>
<accession>A0ABT3IWG6</accession>
<dbReference type="EMBL" id="JAPDNS010000002">
    <property type="protein sequence ID" value="MCW3488300.1"/>
    <property type="molecule type" value="Genomic_DNA"/>
</dbReference>
<comment type="caution">
    <text evidence="1">The sequence shown here is derived from an EMBL/GenBank/DDBJ whole genome shotgun (WGS) entry which is preliminary data.</text>
</comment>
<name>A0ABT3IWG6_9BACT</name>
<evidence type="ECO:0000313" key="1">
    <source>
        <dbReference type="EMBL" id="MCW3488300.1"/>
    </source>
</evidence>
<sequence length="63" mass="7047">MRKNKSRILSIPAPCTAEWADMSVVPGGRFCTQCQQKVIGFSTLPDSEMAFFSGKSYPHSQRH</sequence>
<keyword evidence="2" id="KW-1185">Reference proteome</keyword>
<evidence type="ECO:0000313" key="2">
    <source>
        <dbReference type="Proteomes" id="UP001207742"/>
    </source>
</evidence>